<protein>
    <recommendedName>
        <fullName evidence="4">DUF3618 domain-containing protein</fullName>
    </recommendedName>
</protein>
<dbReference type="InterPro" id="IPR022062">
    <property type="entry name" value="DUF3618"/>
</dbReference>
<evidence type="ECO:0000313" key="3">
    <source>
        <dbReference type="Proteomes" id="UP000523079"/>
    </source>
</evidence>
<keyword evidence="1" id="KW-0812">Transmembrane</keyword>
<sequence>MAPSDARSPEQIEADSAAVRNRLTGSIEAFIDQVHPNRVKQRTIARIRAAVQEKVDQAKGLVFTPGGQLRTERVALAGGGIAGLITLVSVLRAVGRRGRRRRLAAGPTPRVGVRRKR</sequence>
<reference evidence="2 3" key="1">
    <citation type="submission" date="2020-07" db="EMBL/GenBank/DDBJ databases">
        <title>Sequencing the genomes of 1000 actinobacteria strains.</title>
        <authorList>
            <person name="Klenk H.-P."/>
        </authorList>
    </citation>
    <scope>NUCLEOTIDE SEQUENCE [LARGE SCALE GENOMIC DNA]</scope>
    <source>
        <strain evidence="2 3">DSM 100723</strain>
    </source>
</reference>
<dbReference type="Proteomes" id="UP000523079">
    <property type="component" value="Unassembled WGS sequence"/>
</dbReference>
<gene>
    <name evidence="2" type="ORF">FHX74_003787</name>
</gene>
<evidence type="ECO:0000313" key="2">
    <source>
        <dbReference type="EMBL" id="MBA8796146.1"/>
    </source>
</evidence>
<keyword evidence="1" id="KW-0472">Membrane</keyword>
<feature type="transmembrane region" description="Helical" evidence="1">
    <location>
        <begin position="74"/>
        <end position="94"/>
    </location>
</feature>
<dbReference type="Pfam" id="PF12277">
    <property type="entry name" value="DUF3618"/>
    <property type="match status" value="1"/>
</dbReference>
<evidence type="ECO:0000256" key="1">
    <source>
        <dbReference type="SAM" id="Phobius"/>
    </source>
</evidence>
<keyword evidence="3" id="KW-1185">Reference proteome</keyword>
<dbReference type="EMBL" id="JACGWT010000006">
    <property type="protein sequence ID" value="MBA8796146.1"/>
    <property type="molecule type" value="Genomic_DNA"/>
</dbReference>
<organism evidence="2 3">
    <name type="scientific">Microlunatus kandeliicorticis</name>
    <dbReference type="NCBI Taxonomy" id="1759536"/>
    <lineage>
        <taxon>Bacteria</taxon>
        <taxon>Bacillati</taxon>
        <taxon>Actinomycetota</taxon>
        <taxon>Actinomycetes</taxon>
        <taxon>Propionibacteriales</taxon>
        <taxon>Propionibacteriaceae</taxon>
        <taxon>Microlunatus</taxon>
    </lineage>
</organism>
<evidence type="ECO:0008006" key="4">
    <source>
        <dbReference type="Google" id="ProtNLM"/>
    </source>
</evidence>
<dbReference type="AlphaFoldDB" id="A0A7W3IVQ8"/>
<keyword evidence="1" id="KW-1133">Transmembrane helix</keyword>
<accession>A0A7W3IVQ8</accession>
<name>A0A7W3IVQ8_9ACTN</name>
<proteinExistence type="predicted"/>
<comment type="caution">
    <text evidence="2">The sequence shown here is derived from an EMBL/GenBank/DDBJ whole genome shotgun (WGS) entry which is preliminary data.</text>
</comment>
<dbReference type="RefSeq" id="WP_182561716.1">
    <property type="nucleotide sequence ID" value="NZ_JACGWT010000006.1"/>
</dbReference>